<dbReference type="EMBL" id="CP045875">
    <property type="protein sequence ID" value="QGG47537.1"/>
    <property type="molecule type" value="Genomic_DNA"/>
</dbReference>
<dbReference type="KEGG" id="hcv:FTV88_1390"/>
<name>A0A5Q2MY39_9FIRM</name>
<dbReference type="EC" id="1.1.99.6" evidence="7"/>
<evidence type="ECO:0000313" key="8">
    <source>
        <dbReference type="Proteomes" id="UP000366051"/>
    </source>
</evidence>
<dbReference type="InterPro" id="IPR006139">
    <property type="entry name" value="D-isomer_2_OHA_DH_cat_dom"/>
</dbReference>
<keyword evidence="2 4" id="KW-0560">Oxidoreductase</keyword>
<evidence type="ECO:0000259" key="6">
    <source>
        <dbReference type="Pfam" id="PF02826"/>
    </source>
</evidence>
<dbReference type="Pfam" id="PF00389">
    <property type="entry name" value="2-Hacid_dh"/>
    <property type="match status" value="1"/>
</dbReference>
<feature type="domain" description="D-isomer specific 2-hydroxyacid dehydrogenase catalytic" evidence="5">
    <location>
        <begin position="24"/>
        <end position="306"/>
    </location>
</feature>
<dbReference type="InterPro" id="IPR006140">
    <property type="entry name" value="D-isomer_DH_NAD-bd"/>
</dbReference>
<gene>
    <name evidence="7" type="ORF">FTV88_1390</name>
</gene>
<evidence type="ECO:0000313" key="7">
    <source>
        <dbReference type="EMBL" id="QGG47537.1"/>
    </source>
</evidence>
<evidence type="ECO:0000256" key="1">
    <source>
        <dbReference type="ARBA" id="ARBA00005854"/>
    </source>
</evidence>
<evidence type="ECO:0000259" key="5">
    <source>
        <dbReference type="Pfam" id="PF00389"/>
    </source>
</evidence>
<evidence type="ECO:0000256" key="4">
    <source>
        <dbReference type="RuleBase" id="RU003719"/>
    </source>
</evidence>
<dbReference type="PROSITE" id="PS00671">
    <property type="entry name" value="D_2_HYDROXYACID_DH_3"/>
    <property type="match status" value="1"/>
</dbReference>
<dbReference type="Pfam" id="PF02826">
    <property type="entry name" value="2-Hacid_dh_C"/>
    <property type="match status" value="1"/>
</dbReference>
<dbReference type="SUPFAM" id="SSF51735">
    <property type="entry name" value="NAD(P)-binding Rossmann-fold domains"/>
    <property type="match status" value="1"/>
</dbReference>
<feature type="domain" description="D-isomer specific 2-hydroxyacid dehydrogenase NAD-binding" evidence="6">
    <location>
        <begin position="104"/>
        <end position="278"/>
    </location>
</feature>
<dbReference type="Gene3D" id="3.40.50.720">
    <property type="entry name" value="NAD(P)-binding Rossmann-like Domain"/>
    <property type="match status" value="2"/>
</dbReference>
<keyword evidence="8" id="KW-1185">Reference proteome</keyword>
<evidence type="ECO:0000256" key="3">
    <source>
        <dbReference type="ARBA" id="ARBA00023027"/>
    </source>
</evidence>
<evidence type="ECO:0000256" key="2">
    <source>
        <dbReference type="ARBA" id="ARBA00023002"/>
    </source>
</evidence>
<dbReference type="GO" id="GO:0051287">
    <property type="term" value="F:NAD binding"/>
    <property type="evidence" value="ECO:0007669"/>
    <property type="project" value="InterPro"/>
</dbReference>
<accession>A0A5Q2MY39</accession>
<dbReference type="PANTHER" id="PTHR43333">
    <property type="entry name" value="2-HACID_DH_C DOMAIN-CONTAINING PROTEIN"/>
    <property type="match status" value="1"/>
</dbReference>
<proteinExistence type="inferred from homology"/>
<organism evidence="7 8">
    <name type="scientific">Heliorestis convoluta</name>
    <dbReference type="NCBI Taxonomy" id="356322"/>
    <lineage>
        <taxon>Bacteria</taxon>
        <taxon>Bacillati</taxon>
        <taxon>Bacillota</taxon>
        <taxon>Clostridia</taxon>
        <taxon>Eubacteriales</taxon>
        <taxon>Heliobacteriaceae</taxon>
        <taxon>Heliorestis</taxon>
    </lineage>
</organism>
<sequence>MKVLTTMAIKEIYLDRLEDMYPGVHWRVCRSTGEALEYLPRADVLVTYGDGLTSQWLRRAEKLRWIHSMSAGLENIPFETLKEREITLTNVRGIHRIQVAEHTLGVMLAFVRQLPFFVRMQEQSRWEYHVRFNELYEQTVTIVGLGALGQEIAAKANAFGMRVTGVNTDGRDVEGVHKVYPADQLRRALSEADFVVVTVPLVEKTEKLIGAAELDVMKKSAIVINVARGKVIDQKALVESLQEGRIAGAALDVFEKEPLSPNNPLWKMNNVMITPHVAGRSPRYMERALEVFETNLKAFMEDKPLPLNVIDLEKGY</sequence>
<dbReference type="GO" id="GO:0016616">
    <property type="term" value="F:oxidoreductase activity, acting on the CH-OH group of donors, NAD or NADP as acceptor"/>
    <property type="evidence" value="ECO:0007669"/>
    <property type="project" value="InterPro"/>
</dbReference>
<dbReference type="InterPro" id="IPR036291">
    <property type="entry name" value="NAD(P)-bd_dom_sf"/>
</dbReference>
<dbReference type="SUPFAM" id="SSF52283">
    <property type="entry name" value="Formate/glycerate dehydrogenase catalytic domain-like"/>
    <property type="match status" value="1"/>
</dbReference>
<dbReference type="OrthoDB" id="9805416at2"/>
<dbReference type="AlphaFoldDB" id="A0A5Q2MY39"/>
<protein>
    <submittedName>
        <fullName evidence="7">D-2-hydroxyacid dehydrogenase</fullName>
        <ecNumber evidence="7">1.1.99.6</ecNumber>
    </submittedName>
</protein>
<dbReference type="CDD" id="cd05300">
    <property type="entry name" value="2-Hacid_dh_1"/>
    <property type="match status" value="1"/>
</dbReference>
<dbReference type="GO" id="GO:0047809">
    <property type="term" value="F:D-lactate dehydrogenase activity"/>
    <property type="evidence" value="ECO:0007669"/>
    <property type="project" value="UniProtKB-EC"/>
</dbReference>
<keyword evidence="3" id="KW-0520">NAD</keyword>
<dbReference type="InterPro" id="IPR029753">
    <property type="entry name" value="D-isomer_DH_CS"/>
</dbReference>
<reference evidence="8" key="1">
    <citation type="submission" date="2019-11" db="EMBL/GenBank/DDBJ databases">
        <title>Genome sequence of Heliorestis convoluta strain HH, an alkaliphilic and minimalistic phototrophic bacterium from a soda lake in Egypt.</title>
        <authorList>
            <person name="Dewey E.D."/>
            <person name="Stokes L.M."/>
            <person name="Burchell B.M."/>
            <person name="Shaffer K.N."/>
            <person name="Huntington A.M."/>
            <person name="Baker J.M."/>
            <person name="Nadendla S."/>
            <person name="Giglio M.G."/>
            <person name="Touchman J.W."/>
            <person name="Blankenship R.E."/>
            <person name="Madigan M.T."/>
            <person name="Sattley W.M."/>
        </authorList>
    </citation>
    <scope>NUCLEOTIDE SEQUENCE [LARGE SCALE GENOMIC DNA]</scope>
    <source>
        <strain evidence="8">HH</strain>
    </source>
</reference>
<dbReference type="Proteomes" id="UP000366051">
    <property type="component" value="Chromosome"/>
</dbReference>
<comment type="similarity">
    <text evidence="1 4">Belongs to the D-isomer specific 2-hydroxyacid dehydrogenase family.</text>
</comment>
<dbReference type="RefSeq" id="WP_153724894.1">
    <property type="nucleotide sequence ID" value="NZ_CP045875.1"/>
</dbReference>
<dbReference type="PANTHER" id="PTHR43333:SF1">
    <property type="entry name" value="D-ISOMER SPECIFIC 2-HYDROXYACID DEHYDROGENASE NAD-BINDING DOMAIN-CONTAINING PROTEIN"/>
    <property type="match status" value="1"/>
</dbReference>